<organism evidence="5 6">
    <name type="scientific">Occallatibacter riparius</name>
    <dbReference type="NCBI Taxonomy" id="1002689"/>
    <lineage>
        <taxon>Bacteria</taxon>
        <taxon>Pseudomonadati</taxon>
        <taxon>Acidobacteriota</taxon>
        <taxon>Terriglobia</taxon>
        <taxon>Terriglobales</taxon>
        <taxon>Acidobacteriaceae</taxon>
        <taxon>Occallatibacter</taxon>
    </lineage>
</organism>
<dbReference type="PANTHER" id="PTHR10794:SF63">
    <property type="entry name" value="ALPHA_BETA HYDROLASE 1, ISOFORM A"/>
    <property type="match status" value="1"/>
</dbReference>
<dbReference type="Pfam" id="PF00561">
    <property type="entry name" value="Abhydrolase_1"/>
    <property type="match status" value="1"/>
</dbReference>
<feature type="active site" description="Charge relay system" evidence="2">
    <location>
        <position position="300"/>
    </location>
</feature>
<evidence type="ECO:0000256" key="1">
    <source>
        <dbReference type="ARBA" id="ARBA00010884"/>
    </source>
</evidence>
<gene>
    <name evidence="5" type="ORF">MOP44_26670</name>
</gene>
<evidence type="ECO:0000313" key="6">
    <source>
        <dbReference type="Proteomes" id="UP001059380"/>
    </source>
</evidence>
<dbReference type="RefSeq" id="WP_260793630.1">
    <property type="nucleotide sequence ID" value="NZ_CP093313.1"/>
</dbReference>
<sequence length="356" mass="39336">MTPLPSSDQSGAERANLPSTSDSHVADALPDWLTAFTPRRWLLNGHLQTIVGNYLPRAPFTLQSQTETVEVDPTDGSRVICCPNWQPESDRSSCLTVVLVHGLEGSSESRYMLGIAVRVWNAGCNVVRMNMRNCGDSDALTPTLYHSALSGDVGAVVDHYTARFGLQRIALVGYSMGGNLVLKLAGEWGSRKPLCAVAAVCPALDLAAGSDALHEPANRVYEWHFLRRLMRRYRRKVELFPSIYSRDGFGPIRSLRDFDDKIVARYCGFKDADDYYYRAAAARVVDKIAVPSLILRALDDPFIRFTPETRAKIVANPNIALVETAHGGHCAYLGAARGDEIHWAEATVTRYLLEHS</sequence>
<accession>A0A9J7BTA0</accession>
<feature type="region of interest" description="Disordered" evidence="3">
    <location>
        <begin position="1"/>
        <end position="23"/>
    </location>
</feature>
<evidence type="ECO:0000259" key="4">
    <source>
        <dbReference type="Pfam" id="PF00561"/>
    </source>
</evidence>
<dbReference type="SUPFAM" id="SSF53474">
    <property type="entry name" value="alpha/beta-Hydrolases"/>
    <property type="match status" value="1"/>
</dbReference>
<dbReference type="InterPro" id="IPR029058">
    <property type="entry name" value="AB_hydrolase_fold"/>
</dbReference>
<dbReference type="GO" id="GO:0034338">
    <property type="term" value="F:short-chain carboxylesterase activity"/>
    <property type="evidence" value="ECO:0007669"/>
    <property type="project" value="TreeGrafter"/>
</dbReference>
<reference evidence="5" key="1">
    <citation type="submission" date="2021-04" db="EMBL/GenBank/DDBJ databases">
        <title>Phylogenetic analysis of Acidobacteriaceae.</title>
        <authorList>
            <person name="Qiu L."/>
            <person name="Zhang Q."/>
        </authorList>
    </citation>
    <scope>NUCLEOTIDE SEQUENCE</scope>
    <source>
        <strain evidence="5">DSM 25168</strain>
    </source>
</reference>
<proteinExistence type="inferred from homology"/>
<evidence type="ECO:0000313" key="5">
    <source>
        <dbReference type="EMBL" id="UWZ84126.1"/>
    </source>
</evidence>
<feature type="domain" description="AB hydrolase-1" evidence="4">
    <location>
        <begin position="96"/>
        <end position="333"/>
    </location>
</feature>
<comment type="similarity">
    <text evidence="1">Belongs to the AB hydrolase superfamily. AB hydrolase 4 family.</text>
</comment>
<dbReference type="AlphaFoldDB" id="A0A9J7BTA0"/>
<name>A0A9J7BTA0_9BACT</name>
<dbReference type="PIRSF" id="PIRSF005211">
    <property type="entry name" value="Ab_hydro_YheT"/>
    <property type="match status" value="1"/>
</dbReference>
<protein>
    <submittedName>
        <fullName evidence="5">Alpha/beta fold hydrolase</fullName>
    </submittedName>
</protein>
<feature type="compositionally biased region" description="Polar residues" evidence="3">
    <location>
        <begin position="1"/>
        <end position="10"/>
    </location>
</feature>
<dbReference type="Proteomes" id="UP001059380">
    <property type="component" value="Chromosome"/>
</dbReference>
<dbReference type="Gene3D" id="3.40.50.1820">
    <property type="entry name" value="alpha/beta hydrolase"/>
    <property type="match status" value="1"/>
</dbReference>
<feature type="active site" description="Charge relay system" evidence="2">
    <location>
        <position position="329"/>
    </location>
</feature>
<dbReference type="InterPro" id="IPR012020">
    <property type="entry name" value="ABHD4"/>
</dbReference>
<keyword evidence="6" id="KW-1185">Reference proteome</keyword>
<evidence type="ECO:0000256" key="2">
    <source>
        <dbReference type="PIRSR" id="PIRSR005211-1"/>
    </source>
</evidence>
<dbReference type="GO" id="GO:0047372">
    <property type="term" value="F:monoacylglycerol lipase activity"/>
    <property type="evidence" value="ECO:0007669"/>
    <property type="project" value="TreeGrafter"/>
</dbReference>
<dbReference type="KEGG" id="orp:MOP44_26670"/>
<dbReference type="PANTHER" id="PTHR10794">
    <property type="entry name" value="ABHYDROLASE DOMAIN-CONTAINING PROTEIN"/>
    <property type="match status" value="1"/>
</dbReference>
<keyword evidence="5" id="KW-0378">Hydrolase</keyword>
<feature type="active site" description="Charge relay system" evidence="2">
    <location>
        <position position="175"/>
    </location>
</feature>
<evidence type="ECO:0000256" key="3">
    <source>
        <dbReference type="SAM" id="MobiDB-lite"/>
    </source>
</evidence>
<dbReference type="EMBL" id="CP093313">
    <property type="protein sequence ID" value="UWZ84126.1"/>
    <property type="molecule type" value="Genomic_DNA"/>
</dbReference>
<dbReference type="InterPro" id="IPR050960">
    <property type="entry name" value="AB_hydrolase_4_sf"/>
</dbReference>
<dbReference type="InterPro" id="IPR000073">
    <property type="entry name" value="AB_hydrolase_1"/>
</dbReference>